<accession>A0A8A2U498</accession>
<organism evidence="1 2">
    <name type="scientific">Natrinema longum</name>
    <dbReference type="NCBI Taxonomy" id="370324"/>
    <lineage>
        <taxon>Archaea</taxon>
        <taxon>Methanobacteriati</taxon>
        <taxon>Methanobacteriota</taxon>
        <taxon>Stenosarchaea group</taxon>
        <taxon>Halobacteria</taxon>
        <taxon>Halobacteriales</taxon>
        <taxon>Natrialbaceae</taxon>
        <taxon>Natrinema</taxon>
    </lineage>
</organism>
<sequence length="281" mass="31412">MEPVPLDALPKYSDWAAYLLDPSGEPPSDSTAYIGTETYEEIYARLLESYRDHPLPPIDAVKEIRSHGRSDGDLVSEDQTLYRVGVAELVEREYDTVQTALEPLLEGDETVLDLGCGWGWTLDAIASKFPGVRVVGGEYVLAGVEFAREVFVDGRDRERIAVDQFDFFGEWEIVDAVDGNCVVFTKGTLVTLSETESVVERLETLAAERSVTAGVHLEQVGPPPETVLGHLRRRYLRERGYADAVLDRLHDSPELDVIDVTYDVHGSNPLHPLTRVRWQAR</sequence>
<dbReference type="EMBL" id="CP071463">
    <property type="protein sequence ID" value="QSW83754.1"/>
    <property type="molecule type" value="Genomic_DNA"/>
</dbReference>
<dbReference type="SUPFAM" id="SSF53335">
    <property type="entry name" value="S-adenosyl-L-methionine-dependent methyltransferases"/>
    <property type="match status" value="1"/>
</dbReference>
<evidence type="ECO:0000313" key="2">
    <source>
        <dbReference type="Proteomes" id="UP000663191"/>
    </source>
</evidence>
<dbReference type="Gene3D" id="3.40.50.150">
    <property type="entry name" value="Vaccinia Virus protein VP39"/>
    <property type="match status" value="1"/>
</dbReference>
<dbReference type="InterPro" id="IPR029063">
    <property type="entry name" value="SAM-dependent_MTases_sf"/>
</dbReference>
<dbReference type="RefSeq" id="WP_207268943.1">
    <property type="nucleotide sequence ID" value="NZ_CP071463.1"/>
</dbReference>
<proteinExistence type="predicted"/>
<keyword evidence="2" id="KW-1185">Reference proteome</keyword>
<dbReference type="AlphaFoldDB" id="A0A8A2U498"/>
<evidence type="ECO:0000313" key="1">
    <source>
        <dbReference type="EMBL" id="QSW83754.1"/>
    </source>
</evidence>
<evidence type="ECO:0008006" key="3">
    <source>
        <dbReference type="Google" id="ProtNLM"/>
    </source>
</evidence>
<protein>
    <recommendedName>
        <fullName evidence="3">Methyltransferase domain-containing protein</fullName>
    </recommendedName>
</protein>
<dbReference type="GeneID" id="63184015"/>
<name>A0A8A2U498_9EURY</name>
<gene>
    <name evidence="1" type="ORF">J0X27_09685</name>
</gene>
<dbReference type="OrthoDB" id="191008at2157"/>
<dbReference type="KEGG" id="hlo:J0X27_09685"/>
<dbReference type="Proteomes" id="UP000663191">
    <property type="component" value="Chromosome"/>
</dbReference>
<reference evidence="1 2" key="1">
    <citation type="journal article" date="2006" name="Int. J. Syst. Evol. Microbiol.">
        <title>Haloterrigena longa sp. nov. and Haloterrigena limicola sp. nov., extremely halophilic archaea isolated from a salt lake.</title>
        <authorList>
            <person name="Cui H.L."/>
            <person name="Tohty D."/>
            <person name="Zhou P.J."/>
            <person name="Liu S.J."/>
        </authorList>
    </citation>
    <scope>NUCLEOTIDE SEQUENCE [LARGE SCALE GENOMIC DNA]</scope>
    <source>
        <strain evidence="1 2">ABH32</strain>
    </source>
</reference>